<evidence type="ECO:0000313" key="3">
    <source>
        <dbReference type="EMBL" id="WQD78922.1"/>
    </source>
</evidence>
<feature type="compositionally biased region" description="Low complexity" evidence="1">
    <location>
        <begin position="410"/>
        <end position="432"/>
    </location>
</feature>
<proteinExistence type="predicted"/>
<feature type="region of interest" description="Disordered" evidence="1">
    <location>
        <begin position="293"/>
        <end position="312"/>
    </location>
</feature>
<feature type="region of interest" description="Disordered" evidence="1">
    <location>
        <begin position="44"/>
        <end position="63"/>
    </location>
</feature>
<evidence type="ECO:0000256" key="2">
    <source>
        <dbReference type="SAM" id="Phobius"/>
    </source>
</evidence>
<feature type="region of interest" description="Disordered" evidence="1">
    <location>
        <begin position="182"/>
        <end position="238"/>
    </location>
</feature>
<sequence length="462" mass="46942">MADSAAPRTPRSSRAASTKRRASTVSTDTENKLARAAQSVQRLAQLTDVPRDDSTLDLFPDDPTRGLVEAMQIDVRQGTLSGFELPEAVLAAVTATQLDASAGAAAEQVKPTRRAARASKAEGAAVLPTEDVDSGALVSAPVARGVVDEVSKKAAGHAHADSGAADAARTNDEAQATDTLAAGIGGHANGTGPSSDRAAAAQRDADSEPSSGARPGAHAAERSPNKDTSSAPAPTVTEHNAPITSAQGLASIASPVAPASDALRSVLQARQQTIAANGPATLKPGVSAQRFAAPRAPSAPSDAAAGNAAHHVSPELDRARATAFADTVDALYGVIADQRRAAADHSRRMKWMLSIVVGALLATVAIGIAQTLLLVRLTRDTTAQQQRMEQMLMNQQATLATLLDTDSATVSVPQPAVPGAPVATAPSAAGPSQPTQHPAASGGRHSAKSQHAHKTKTSSATH</sequence>
<evidence type="ECO:0000313" key="4">
    <source>
        <dbReference type="Proteomes" id="UP001325479"/>
    </source>
</evidence>
<protein>
    <recommendedName>
        <fullName evidence="5">Cell wall surface anchor family protein</fullName>
    </recommendedName>
</protein>
<feature type="transmembrane region" description="Helical" evidence="2">
    <location>
        <begin position="351"/>
        <end position="375"/>
    </location>
</feature>
<feature type="compositionally biased region" description="Low complexity" evidence="1">
    <location>
        <begin position="293"/>
        <end position="309"/>
    </location>
</feature>
<dbReference type="Proteomes" id="UP001325479">
    <property type="component" value="Chromosome"/>
</dbReference>
<accession>A0ABZ0WNH1</accession>
<dbReference type="EMBL" id="CP139965">
    <property type="protein sequence ID" value="WQD78922.1"/>
    <property type="molecule type" value="Genomic_DNA"/>
</dbReference>
<gene>
    <name evidence="3" type="ORF">U0042_04220</name>
</gene>
<keyword evidence="2" id="KW-0472">Membrane</keyword>
<organism evidence="3 4">
    <name type="scientific">Paraburkholderia kururiensis</name>
    <dbReference type="NCBI Taxonomy" id="984307"/>
    <lineage>
        <taxon>Bacteria</taxon>
        <taxon>Pseudomonadati</taxon>
        <taxon>Pseudomonadota</taxon>
        <taxon>Betaproteobacteria</taxon>
        <taxon>Burkholderiales</taxon>
        <taxon>Burkholderiaceae</taxon>
        <taxon>Paraburkholderia</taxon>
    </lineage>
</organism>
<feature type="compositionally biased region" description="Basic residues" evidence="1">
    <location>
        <begin position="445"/>
        <end position="456"/>
    </location>
</feature>
<keyword evidence="4" id="KW-1185">Reference proteome</keyword>
<reference evidence="3 4" key="1">
    <citation type="submission" date="2023-12" db="EMBL/GenBank/DDBJ databases">
        <title>Genome sequencing and assembly of bacterial species from a model synthetic community.</title>
        <authorList>
            <person name="Hogle S.L."/>
        </authorList>
    </citation>
    <scope>NUCLEOTIDE SEQUENCE [LARGE SCALE GENOMIC DNA]</scope>
    <source>
        <strain evidence="3 4">HAMBI 2494</strain>
    </source>
</reference>
<evidence type="ECO:0008006" key="5">
    <source>
        <dbReference type="Google" id="ProtNLM"/>
    </source>
</evidence>
<name>A0ABZ0WNH1_9BURK</name>
<feature type="region of interest" description="Disordered" evidence="1">
    <location>
        <begin position="410"/>
        <end position="462"/>
    </location>
</feature>
<evidence type="ECO:0000256" key="1">
    <source>
        <dbReference type="SAM" id="MobiDB-lite"/>
    </source>
</evidence>
<dbReference type="RefSeq" id="WP_114810003.1">
    <property type="nucleotide sequence ID" value="NZ_CP139965.1"/>
</dbReference>
<feature type="region of interest" description="Disordered" evidence="1">
    <location>
        <begin position="1"/>
        <end position="32"/>
    </location>
</feature>
<feature type="compositionally biased region" description="Low complexity" evidence="1">
    <location>
        <begin position="1"/>
        <end position="16"/>
    </location>
</feature>
<keyword evidence="2" id="KW-0812">Transmembrane</keyword>
<keyword evidence="2" id="KW-1133">Transmembrane helix</keyword>